<evidence type="ECO:0000313" key="2">
    <source>
        <dbReference type="Proteomes" id="UP000828390"/>
    </source>
</evidence>
<comment type="caution">
    <text evidence="1">The sequence shown here is derived from an EMBL/GenBank/DDBJ whole genome shotgun (WGS) entry which is preliminary data.</text>
</comment>
<reference evidence="1" key="2">
    <citation type="submission" date="2020-11" db="EMBL/GenBank/DDBJ databases">
        <authorList>
            <person name="McCartney M.A."/>
            <person name="Auch B."/>
            <person name="Kono T."/>
            <person name="Mallez S."/>
            <person name="Becker A."/>
            <person name="Gohl D.M."/>
            <person name="Silverstein K.A.T."/>
            <person name="Koren S."/>
            <person name="Bechman K.B."/>
            <person name="Herman A."/>
            <person name="Abrahante J.E."/>
            <person name="Garbe J."/>
        </authorList>
    </citation>
    <scope>NUCLEOTIDE SEQUENCE</scope>
    <source>
        <strain evidence="1">Duluth1</strain>
        <tissue evidence="1">Whole animal</tissue>
    </source>
</reference>
<dbReference type="AlphaFoldDB" id="A0A9D4H5R7"/>
<sequence>MFSNDAPGSTVPVATRMEDTIQTLAGDHTLQAITKPGQIGKDKYECEPPGDKAFSPYVAFNKTIDCDCSSGWQVCPNNAAGPTPSSRLLPSTDYLLNMTGRDTNKEYDRRSFCFGMGVVVF</sequence>
<keyword evidence="2" id="KW-1185">Reference proteome</keyword>
<name>A0A9D4H5R7_DREPO</name>
<proteinExistence type="predicted"/>
<dbReference type="Proteomes" id="UP000828390">
    <property type="component" value="Unassembled WGS sequence"/>
</dbReference>
<accession>A0A9D4H5R7</accession>
<dbReference type="EMBL" id="JAIWYP010000005">
    <property type="protein sequence ID" value="KAH3829030.1"/>
    <property type="molecule type" value="Genomic_DNA"/>
</dbReference>
<protein>
    <submittedName>
        <fullName evidence="1">Uncharacterized protein</fullName>
    </submittedName>
</protein>
<gene>
    <name evidence="1" type="ORF">DPMN_131018</name>
</gene>
<evidence type="ECO:0000313" key="1">
    <source>
        <dbReference type="EMBL" id="KAH3829030.1"/>
    </source>
</evidence>
<organism evidence="1 2">
    <name type="scientific">Dreissena polymorpha</name>
    <name type="common">Zebra mussel</name>
    <name type="synonym">Mytilus polymorpha</name>
    <dbReference type="NCBI Taxonomy" id="45954"/>
    <lineage>
        <taxon>Eukaryota</taxon>
        <taxon>Metazoa</taxon>
        <taxon>Spiralia</taxon>
        <taxon>Lophotrochozoa</taxon>
        <taxon>Mollusca</taxon>
        <taxon>Bivalvia</taxon>
        <taxon>Autobranchia</taxon>
        <taxon>Heteroconchia</taxon>
        <taxon>Euheterodonta</taxon>
        <taxon>Imparidentia</taxon>
        <taxon>Neoheterodontei</taxon>
        <taxon>Myida</taxon>
        <taxon>Dreissenoidea</taxon>
        <taxon>Dreissenidae</taxon>
        <taxon>Dreissena</taxon>
    </lineage>
</organism>
<reference evidence="1" key="1">
    <citation type="journal article" date="2019" name="bioRxiv">
        <title>The Genome of the Zebra Mussel, Dreissena polymorpha: A Resource for Invasive Species Research.</title>
        <authorList>
            <person name="McCartney M.A."/>
            <person name="Auch B."/>
            <person name="Kono T."/>
            <person name="Mallez S."/>
            <person name="Zhang Y."/>
            <person name="Obille A."/>
            <person name="Becker A."/>
            <person name="Abrahante J.E."/>
            <person name="Garbe J."/>
            <person name="Badalamenti J.P."/>
            <person name="Herman A."/>
            <person name="Mangelson H."/>
            <person name="Liachko I."/>
            <person name="Sullivan S."/>
            <person name="Sone E.D."/>
            <person name="Koren S."/>
            <person name="Silverstein K.A.T."/>
            <person name="Beckman K.B."/>
            <person name="Gohl D.M."/>
        </authorList>
    </citation>
    <scope>NUCLEOTIDE SEQUENCE</scope>
    <source>
        <strain evidence="1">Duluth1</strain>
        <tissue evidence="1">Whole animal</tissue>
    </source>
</reference>